<proteinExistence type="predicted"/>
<gene>
    <name evidence="1" type="ORF">MM415A01489_0006</name>
</gene>
<sequence length="60" mass="6915">MLQDSEIILIREFCLDRAIGILSATKDPNITVETHIEMAKEIEDFLVREVDRQKARLGDD</sequence>
<dbReference type="EMBL" id="MT142230">
    <property type="protein sequence ID" value="QJA76528.1"/>
    <property type="molecule type" value="Genomic_DNA"/>
</dbReference>
<dbReference type="AlphaFoldDB" id="A0A6M3K4A8"/>
<reference evidence="1" key="1">
    <citation type="submission" date="2020-03" db="EMBL/GenBank/DDBJ databases">
        <title>The deep terrestrial virosphere.</title>
        <authorList>
            <person name="Holmfeldt K."/>
            <person name="Nilsson E."/>
            <person name="Simone D."/>
            <person name="Lopez-Fernandez M."/>
            <person name="Wu X."/>
            <person name="de Brujin I."/>
            <person name="Lundin D."/>
            <person name="Andersson A."/>
            <person name="Bertilsson S."/>
            <person name="Dopson M."/>
        </authorList>
    </citation>
    <scope>NUCLEOTIDE SEQUENCE</scope>
    <source>
        <strain evidence="1">MM415A01489</strain>
    </source>
</reference>
<name>A0A6M3K4A8_9ZZZZ</name>
<protein>
    <submittedName>
        <fullName evidence="1">Uncharacterized protein</fullName>
    </submittedName>
</protein>
<organism evidence="1">
    <name type="scientific">viral metagenome</name>
    <dbReference type="NCBI Taxonomy" id="1070528"/>
    <lineage>
        <taxon>unclassified sequences</taxon>
        <taxon>metagenomes</taxon>
        <taxon>organismal metagenomes</taxon>
    </lineage>
</organism>
<accession>A0A6M3K4A8</accession>
<evidence type="ECO:0000313" key="1">
    <source>
        <dbReference type="EMBL" id="QJA76528.1"/>
    </source>
</evidence>